<dbReference type="Pfam" id="PF00504">
    <property type="entry name" value="Chloroa_b-bind"/>
    <property type="match status" value="1"/>
</dbReference>
<dbReference type="STRING" id="554055.A0A2P6VAG6"/>
<evidence type="ECO:0000313" key="9">
    <source>
        <dbReference type="Proteomes" id="UP000239649"/>
    </source>
</evidence>
<dbReference type="GO" id="GO:0016168">
    <property type="term" value="F:chlorophyll binding"/>
    <property type="evidence" value="ECO:0007669"/>
    <property type="project" value="UniProtKB-KW"/>
</dbReference>
<keyword evidence="3 7" id="KW-0602">Photosynthesis</keyword>
<dbReference type="GO" id="GO:0009522">
    <property type="term" value="C:photosystem I"/>
    <property type="evidence" value="ECO:0007669"/>
    <property type="project" value="UniProtKB-KW"/>
</dbReference>
<dbReference type="InterPro" id="IPR001344">
    <property type="entry name" value="Chloro_AB-bd_pln"/>
</dbReference>
<dbReference type="Gene3D" id="1.10.3460.10">
    <property type="entry name" value="Chlorophyll a/b binding protein domain"/>
    <property type="match status" value="1"/>
</dbReference>
<evidence type="ECO:0000256" key="1">
    <source>
        <dbReference type="ARBA" id="ARBA00022494"/>
    </source>
</evidence>
<dbReference type="GO" id="GO:0009765">
    <property type="term" value="P:photosynthesis, light harvesting"/>
    <property type="evidence" value="ECO:0007669"/>
    <property type="project" value="InterPro"/>
</dbReference>
<comment type="function">
    <text evidence="7">The light-harvesting complex (LHC) functions as a light receptor, it captures and delivers excitation energy to photosystems with which it is closely associated.</text>
</comment>
<feature type="binding site" evidence="6">
    <location>
        <position position="172"/>
    </location>
    <ligand>
        <name>chlorophyll a</name>
        <dbReference type="ChEBI" id="CHEBI:58416"/>
        <label>1</label>
    </ligand>
</feature>
<proteinExistence type="inferred from homology"/>
<evidence type="ECO:0000313" key="8">
    <source>
        <dbReference type="EMBL" id="PSC71068.1"/>
    </source>
</evidence>
<keyword evidence="1 6" id="KW-0148">Chlorophyll</keyword>
<feature type="binding site" evidence="6">
    <location>
        <position position="201"/>
    </location>
    <ligand>
        <name>chlorophyll a</name>
        <dbReference type="ChEBI" id="CHEBI:58416"/>
        <label>1</label>
    </ligand>
</feature>
<reference evidence="8 9" key="1">
    <citation type="journal article" date="2018" name="Plant J.">
        <title>Genome sequences of Chlorella sorokiniana UTEX 1602 and Micractinium conductrix SAG 241.80: implications to maltose excretion by a green alga.</title>
        <authorList>
            <person name="Arriola M.B."/>
            <person name="Velmurugan N."/>
            <person name="Zhang Y."/>
            <person name="Plunkett M.H."/>
            <person name="Hondzo H."/>
            <person name="Barney B.M."/>
        </authorList>
    </citation>
    <scope>NUCLEOTIDE SEQUENCE [LARGE SCALE GENOMIC DNA]</scope>
    <source>
        <strain evidence="8 9">SAG 241.80</strain>
    </source>
</reference>
<feature type="binding site" evidence="6">
    <location>
        <position position="168"/>
    </location>
    <ligand>
        <name>chlorophyll b</name>
        <dbReference type="ChEBI" id="CHEBI:61721"/>
        <label>4</label>
    </ligand>
</feature>
<dbReference type="OrthoDB" id="423598at2759"/>
<keyword evidence="2 7" id="KW-0150">Chloroplast</keyword>
<keyword evidence="7" id="KW-0793">Thylakoid</keyword>
<feature type="binding site" evidence="6">
    <location>
        <position position="186"/>
    </location>
    <ligand>
        <name>chlorophyll a</name>
        <dbReference type="ChEBI" id="CHEBI:58416"/>
        <label>1</label>
    </ligand>
</feature>
<dbReference type="EMBL" id="LHPF02000016">
    <property type="protein sequence ID" value="PSC71068.1"/>
    <property type="molecule type" value="Genomic_DNA"/>
</dbReference>
<name>A0A2P6VAG6_9CHLO</name>
<comment type="similarity">
    <text evidence="7">Belongs to the light-harvesting chlorophyll a/b-binding (LHC) protein family.</text>
</comment>
<comment type="caution">
    <text evidence="8">The sequence shown here is derived from an EMBL/GenBank/DDBJ whole genome shotgun (WGS) entry which is preliminary data.</text>
</comment>
<evidence type="ECO:0000256" key="2">
    <source>
        <dbReference type="ARBA" id="ARBA00022528"/>
    </source>
</evidence>
<dbReference type="InterPro" id="IPR022796">
    <property type="entry name" value="Chloroa_b-bind"/>
</dbReference>
<keyword evidence="4 7" id="KW-0934">Plastid</keyword>
<sequence>MAAVIAPSAVRATFGVQRPARRSQTVMKAGNWLPGSDTPAYLENLPASYGFDPLGLAKEPASLTRFKESEVIHGRWAMLGAAGVLGVEVLGYGNWYDAPLPLVQGGNATYFGATVPFDLGTLAGVEFALMAGAESFRGAAETDKRVYPGGAFDPVGMSKGNLEELKTKEIKNGRLAMLACLGFAAQHAATGASPLAALGAHLANPMAVNFATNGVSLPLA</sequence>
<feature type="binding site" evidence="6">
    <location>
        <position position="70"/>
    </location>
    <ligand>
        <name>chlorophyll a</name>
        <dbReference type="ChEBI" id="CHEBI:58416"/>
        <label>1</label>
    </ligand>
</feature>
<protein>
    <recommendedName>
        <fullName evidence="7">Chlorophyll a-b binding protein, chloroplastic</fullName>
    </recommendedName>
</protein>
<keyword evidence="7" id="KW-0604">Photosystem II</keyword>
<feature type="binding site" evidence="6">
    <location>
        <position position="169"/>
    </location>
    <ligand>
        <name>chlorophyll a</name>
        <dbReference type="ChEBI" id="CHEBI:58416"/>
        <label>1</label>
    </ligand>
</feature>
<dbReference type="GO" id="GO:0009523">
    <property type="term" value="C:photosystem II"/>
    <property type="evidence" value="ECO:0007669"/>
    <property type="project" value="UniProtKB-KW"/>
</dbReference>
<feature type="binding site" evidence="6">
    <location>
        <position position="73"/>
    </location>
    <ligand>
        <name>chlorophyll a</name>
        <dbReference type="ChEBI" id="CHEBI:58416"/>
        <label>1</label>
    </ligand>
</feature>
<comment type="subcellular location">
    <subcellularLocation>
        <location evidence="7">Plastid</location>
        <location evidence="7">Chloroplast thylakoid membrane</location>
    </subcellularLocation>
</comment>
<evidence type="ECO:0000256" key="7">
    <source>
        <dbReference type="RuleBase" id="RU363080"/>
    </source>
</evidence>
<gene>
    <name evidence="8" type="ORF">C2E20_5462</name>
</gene>
<dbReference type="PANTHER" id="PTHR21649">
    <property type="entry name" value="CHLOROPHYLL A/B BINDING PROTEIN"/>
    <property type="match status" value="1"/>
</dbReference>
<feature type="binding site" evidence="6">
    <location>
        <position position="174"/>
    </location>
    <ligand>
        <name>chlorophyll a</name>
        <dbReference type="ChEBI" id="CHEBI:58416"/>
        <label>1</label>
    </ligand>
</feature>
<keyword evidence="9" id="KW-1185">Reference proteome</keyword>
<feature type="binding site" description="axial binding residue" evidence="6">
    <location>
        <position position="75"/>
    </location>
    <ligand>
        <name>chlorophyll b</name>
        <dbReference type="ChEBI" id="CHEBI:61721"/>
        <label>1</label>
    </ligand>
    <ligandPart>
        <name>Mg</name>
        <dbReference type="ChEBI" id="CHEBI:25107"/>
    </ligandPart>
</feature>
<dbReference type="Proteomes" id="UP000239649">
    <property type="component" value="Unassembled WGS sequence"/>
</dbReference>
<dbReference type="SUPFAM" id="SSF103511">
    <property type="entry name" value="Chlorophyll a-b binding protein"/>
    <property type="match status" value="1"/>
</dbReference>
<evidence type="ECO:0000256" key="5">
    <source>
        <dbReference type="ARBA" id="ARBA00022991"/>
    </source>
</evidence>
<dbReference type="AlphaFoldDB" id="A0A2P6VAG6"/>
<accession>A0A2P6VAG6</accession>
<evidence type="ECO:0000256" key="4">
    <source>
        <dbReference type="ARBA" id="ARBA00022640"/>
    </source>
</evidence>
<keyword evidence="5 7" id="KW-0157">Chromophore</keyword>
<keyword evidence="7" id="KW-0603">Photosystem I</keyword>
<dbReference type="GO" id="GO:0009535">
    <property type="term" value="C:chloroplast thylakoid membrane"/>
    <property type="evidence" value="ECO:0007669"/>
    <property type="project" value="UniProtKB-SubCell"/>
</dbReference>
<evidence type="ECO:0000256" key="6">
    <source>
        <dbReference type="PIRSR" id="PIRSR601344-1"/>
    </source>
</evidence>
<organism evidence="8 9">
    <name type="scientific">Micractinium conductrix</name>
    <dbReference type="NCBI Taxonomy" id="554055"/>
    <lineage>
        <taxon>Eukaryota</taxon>
        <taxon>Viridiplantae</taxon>
        <taxon>Chlorophyta</taxon>
        <taxon>core chlorophytes</taxon>
        <taxon>Trebouxiophyceae</taxon>
        <taxon>Chlorellales</taxon>
        <taxon>Chlorellaceae</taxon>
        <taxon>Chlorella clade</taxon>
        <taxon>Micractinium</taxon>
    </lineage>
</organism>
<evidence type="ECO:0000256" key="3">
    <source>
        <dbReference type="ARBA" id="ARBA00022531"/>
    </source>
</evidence>